<keyword evidence="3" id="KW-1185">Reference proteome</keyword>
<reference evidence="3" key="1">
    <citation type="journal article" date="2008" name="Genome Res.">
        <title>The genome of Pelotomaculum thermopropionicum reveals niche-associated evolution in anaerobic microbiota.</title>
        <authorList>
            <person name="Kosaka T."/>
            <person name="Kato S."/>
            <person name="Shimoyama T."/>
            <person name="Ishii S."/>
            <person name="Abe T."/>
            <person name="Watanabe K."/>
        </authorList>
    </citation>
    <scope>NUCLEOTIDE SEQUENCE [LARGE SCALE GENOMIC DNA]</scope>
    <source>
        <strain evidence="3">DSM 13744 / JCM 10971 / SI</strain>
    </source>
</reference>
<dbReference type="EMBL" id="AP009389">
    <property type="protein sequence ID" value="BAF60289.1"/>
    <property type="molecule type" value="Genomic_DNA"/>
</dbReference>
<dbReference type="InterPro" id="IPR041633">
    <property type="entry name" value="Polbeta"/>
</dbReference>
<name>A5D0D8_PELTS</name>
<dbReference type="SUPFAM" id="SSF81301">
    <property type="entry name" value="Nucleotidyltransferase"/>
    <property type="match status" value="1"/>
</dbReference>
<dbReference type="GO" id="GO:0016740">
    <property type="term" value="F:transferase activity"/>
    <property type="evidence" value="ECO:0007669"/>
    <property type="project" value="UniProtKB-KW"/>
</dbReference>
<protein>
    <submittedName>
        <fullName evidence="2">Predicted nucleotidyltransferases</fullName>
    </submittedName>
</protein>
<evidence type="ECO:0000259" key="1">
    <source>
        <dbReference type="Pfam" id="PF18765"/>
    </source>
</evidence>
<dbReference type="PANTHER" id="PTHR43852:SF3">
    <property type="entry name" value="NUCLEOTIDYLTRANSFERASE"/>
    <property type="match status" value="1"/>
</dbReference>
<dbReference type="Pfam" id="PF18765">
    <property type="entry name" value="Polbeta"/>
    <property type="match status" value="1"/>
</dbReference>
<dbReference type="HOGENOM" id="CLU_130257_1_1_9"/>
<evidence type="ECO:0000313" key="3">
    <source>
        <dbReference type="Proteomes" id="UP000006556"/>
    </source>
</evidence>
<accession>A5D0D8</accession>
<dbReference type="Proteomes" id="UP000006556">
    <property type="component" value="Chromosome"/>
</dbReference>
<sequence length="127" mass="14964">MMMWNCWMKWSLDKRDTQIRFAFLHGSFIDELPCRDIDIGVYFDPQLALETMFDLTLELSVELTSLLHVPVDMHALNQAGNGFCYHVSRGILLVSRDDEETYDFIEKTWLVYLDFQPLARQILNDLL</sequence>
<evidence type="ECO:0000313" key="2">
    <source>
        <dbReference type="EMBL" id="BAF60289.1"/>
    </source>
</evidence>
<feature type="domain" description="Polymerase beta nucleotidyltransferase" evidence="1">
    <location>
        <begin position="14"/>
        <end position="99"/>
    </location>
</feature>
<dbReference type="Gene3D" id="3.30.460.10">
    <property type="entry name" value="Beta Polymerase, domain 2"/>
    <property type="match status" value="1"/>
</dbReference>
<gene>
    <name evidence="2" type="ordered locus">PTH_2108</name>
</gene>
<dbReference type="STRING" id="370438.PTH_2108"/>
<organism evidence="2 3">
    <name type="scientific">Pelotomaculum thermopropionicum (strain DSM 13744 / JCM 10971 / SI)</name>
    <dbReference type="NCBI Taxonomy" id="370438"/>
    <lineage>
        <taxon>Bacteria</taxon>
        <taxon>Bacillati</taxon>
        <taxon>Bacillota</taxon>
        <taxon>Clostridia</taxon>
        <taxon>Eubacteriales</taxon>
        <taxon>Desulfotomaculaceae</taxon>
        <taxon>Pelotomaculum</taxon>
    </lineage>
</organism>
<proteinExistence type="predicted"/>
<dbReference type="KEGG" id="pth:PTH_2108"/>
<dbReference type="eggNOG" id="COG1708">
    <property type="taxonomic scope" value="Bacteria"/>
</dbReference>
<keyword evidence="2" id="KW-0808">Transferase</keyword>
<dbReference type="InterPro" id="IPR052930">
    <property type="entry name" value="TA_antitoxin_MntA"/>
</dbReference>
<dbReference type="PANTHER" id="PTHR43852">
    <property type="entry name" value="NUCLEOTIDYLTRANSFERASE"/>
    <property type="match status" value="1"/>
</dbReference>
<dbReference type="InterPro" id="IPR043519">
    <property type="entry name" value="NT_sf"/>
</dbReference>
<dbReference type="AlphaFoldDB" id="A5D0D8"/>